<dbReference type="RefSeq" id="WP_305108480.1">
    <property type="nucleotide sequence ID" value="NZ_JAUTWS010000106.1"/>
</dbReference>
<comment type="caution">
    <text evidence="2">The sequence shown here is derived from an EMBL/GenBank/DDBJ whole genome shotgun (WGS) entry which is preliminary data.</text>
</comment>
<evidence type="ECO:0000313" key="2">
    <source>
        <dbReference type="EMBL" id="MDO9713626.1"/>
    </source>
</evidence>
<evidence type="ECO:0000313" key="3">
    <source>
        <dbReference type="Proteomes" id="UP001243009"/>
    </source>
</evidence>
<keyword evidence="3" id="KW-1185">Reference proteome</keyword>
<name>A0ABT9EBP5_9PROT</name>
<proteinExistence type="predicted"/>
<organism evidence="2 3">
    <name type="scientific">Paracraurococcus lichenis</name>
    <dbReference type="NCBI Taxonomy" id="3064888"/>
    <lineage>
        <taxon>Bacteria</taxon>
        <taxon>Pseudomonadati</taxon>
        <taxon>Pseudomonadota</taxon>
        <taxon>Alphaproteobacteria</taxon>
        <taxon>Acetobacterales</taxon>
        <taxon>Roseomonadaceae</taxon>
        <taxon>Paracraurococcus</taxon>
    </lineage>
</organism>
<accession>A0ABT9EBP5</accession>
<keyword evidence="1" id="KW-0812">Transmembrane</keyword>
<evidence type="ECO:0008006" key="4">
    <source>
        <dbReference type="Google" id="ProtNLM"/>
    </source>
</evidence>
<gene>
    <name evidence="2" type="ORF">Q7A36_35250</name>
</gene>
<keyword evidence="1" id="KW-1133">Transmembrane helix</keyword>
<feature type="transmembrane region" description="Helical" evidence="1">
    <location>
        <begin position="29"/>
        <end position="54"/>
    </location>
</feature>
<sequence length="87" mass="9511">MVEALVFLLTGLQARIVIGTLASNGLDHALAVGLAISATVIVVRFAWVFPATYLPRLIPTVRRRDPCPDWRLPFLVGFTGLRGVVRV</sequence>
<protein>
    <recommendedName>
        <fullName evidence="4">Cation/H+ exchanger domain-containing protein</fullName>
    </recommendedName>
</protein>
<reference evidence="2 3" key="1">
    <citation type="submission" date="2023-08" db="EMBL/GenBank/DDBJ databases">
        <title>The draft genome sequence of Paracraurococcus sp. LOR1-02.</title>
        <authorList>
            <person name="Kingkaew E."/>
            <person name="Tanasupawat S."/>
        </authorList>
    </citation>
    <scope>NUCLEOTIDE SEQUENCE [LARGE SCALE GENOMIC DNA]</scope>
    <source>
        <strain evidence="2 3">LOR1-02</strain>
    </source>
</reference>
<keyword evidence="1" id="KW-0472">Membrane</keyword>
<evidence type="ECO:0000256" key="1">
    <source>
        <dbReference type="SAM" id="Phobius"/>
    </source>
</evidence>
<dbReference type="Proteomes" id="UP001243009">
    <property type="component" value="Unassembled WGS sequence"/>
</dbReference>
<dbReference type="EMBL" id="JAUTWS010000106">
    <property type="protein sequence ID" value="MDO9713626.1"/>
    <property type="molecule type" value="Genomic_DNA"/>
</dbReference>